<evidence type="ECO:0000313" key="5">
    <source>
        <dbReference type="EMBL" id="KAH7010779.1"/>
    </source>
</evidence>
<proteinExistence type="inferred from homology"/>
<evidence type="ECO:0000256" key="3">
    <source>
        <dbReference type="ARBA" id="ARBA00044955"/>
    </source>
</evidence>
<feature type="domain" description="LysM" evidence="4">
    <location>
        <begin position="193"/>
        <end position="239"/>
    </location>
</feature>
<dbReference type="SMART" id="SM00257">
    <property type="entry name" value="LysM"/>
    <property type="match status" value="2"/>
</dbReference>
<organism evidence="5 6">
    <name type="scientific">Microdochium trichocladiopsis</name>
    <dbReference type="NCBI Taxonomy" id="1682393"/>
    <lineage>
        <taxon>Eukaryota</taxon>
        <taxon>Fungi</taxon>
        <taxon>Dikarya</taxon>
        <taxon>Ascomycota</taxon>
        <taxon>Pezizomycotina</taxon>
        <taxon>Sordariomycetes</taxon>
        <taxon>Xylariomycetidae</taxon>
        <taxon>Xylariales</taxon>
        <taxon>Microdochiaceae</taxon>
        <taxon>Microdochium</taxon>
    </lineage>
</organism>
<evidence type="ECO:0000259" key="4">
    <source>
        <dbReference type="PROSITE" id="PS51782"/>
    </source>
</evidence>
<evidence type="ECO:0000313" key="6">
    <source>
        <dbReference type="Proteomes" id="UP000756346"/>
    </source>
</evidence>
<dbReference type="Gene3D" id="3.10.350.10">
    <property type="entry name" value="LysM domain"/>
    <property type="match status" value="2"/>
</dbReference>
<dbReference type="OrthoDB" id="5985073at2759"/>
<keyword evidence="6" id="KW-1185">Reference proteome</keyword>
<dbReference type="RefSeq" id="XP_046004264.1">
    <property type="nucleotide sequence ID" value="XM_046159867.1"/>
</dbReference>
<dbReference type="InterPro" id="IPR018392">
    <property type="entry name" value="LysM"/>
</dbReference>
<evidence type="ECO:0000256" key="2">
    <source>
        <dbReference type="ARBA" id="ARBA00023026"/>
    </source>
</evidence>
<evidence type="ECO:0000256" key="1">
    <source>
        <dbReference type="ARBA" id="ARBA00022669"/>
    </source>
</evidence>
<protein>
    <recommendedName>
        <fullName evidence="4">LysM domain-containing protein</fullName>
    </recommendedName>
</protein>
<accession>A0A9P8XQ47</accession>
<dbReference type="InterPro" id="IPR052210">
    <property type="entry name" value="LysM1-like"/>
</dbReference>
<keyword evidence="1" id="KW-0147">Chitin-binding</keyword>
<dbReference type="EMBL" id="JAGTJQ010000016">
    <property type="protein sequence ID" value="KAH7010779.1"/>
    <property type="molecule type" value="Genomic_DNA"/>
</dbReference>
<dbReference type="Pfam" id="PF01476">
    <property type="entry name" value="LysM"/>
    <property type="match status" value="2"/>
</dbReference>
<comment type="caution">
    <text evidence="5">The sequence shown here is derived from an EMBL/GenBank/DDBJ whole genome shotgun (WGS) entry which is preliminary data.</text>
</comment>
<dbReference type="CDD" id="cd00118">
    <property type="entry name" value="LysM"/>
    <property type="match status" value="2"/>
</dbReference>
<gene>
    <name evidence="5" type="ORF">B0I36DRAFT_370077</name>
</gene>
<dbReference type="GO" id="GO:0008061">
    <property type="term" value="F:chitin binding"/>
    <property type="evidence" value="ECO:0007669"/>
    <property type="project" value="UniProtKB-KW"/>
</dbReference>
<dbReference type="Proteomes" id="UP000756346">
    <property type="component" value="Unassembled WGS sequence"/>
</dbReference>
<feature type="domain" description="LysM" evidence="4">
    <location>
        <begin position="244"/>
        <end position="290"/>
    </location>
</feature>
<dbReference type="InterPro" id="IPR036779">
    <property type="entry name" value="LysM_dom_sf"/>
</dbReference>
<dbReference type="GeneID" id="70189413"/>
<dbReference type="PANTHER" id="PTHR34997:SF1">
    <property type="entry name" value="PEPTIDOGLYCAN-BINDING LYSIN DOMAIN"/>
    <property type="match status" value="1"/>
</dbReference>
<name>A0A9P8XQ47_9PEZI</name>
<dbReference type="PROSITE" id="PS51782">
    <property type="entry name" value="LYSM"/>
    <property type="match status" value="2"/>
</dbReference>
<reference evidence="5" key="1">
    <citation type="journal article" date="2021" name="Nat. Commun.">
        <title>Genetic determinants of endophytism in the Arabidopsis root mycobiome.</title>
        <authorList>
            <person name="Mesny F."/>
            <person name="Miyauchi S."/>
            <person name="Thiergart T."/>
            <person name="Pickel B."/>
            <person name="Atanasova L."/>
            <person name="Karlsson M."/>
            <person name="Huettel B."/>
            <person name="Barry K.W."/>
            <person name="Haridas S."/>
            <person name="Chen C."/>
            <person name="Bauer D."/>
            <person name="Andreopoulos W."/>
            <person name="Pangilinan J."/>
            <person name="LaButti K."/>
            <person name="Riley R."/>
            <person name="Lipzen A."/>
            <person name="Clum A."/>
            <person name="Drula E."/>
            <person name="Henrissat B."/>
            <person name="Kohler A."/>
            <person name="Grigoriev I.V."/>
            <person name="Martin F.M."/>
            <person name="Hacquard S."/>
        </authorList>
    </citation>
    <scope>NUCLEOTIDE SEQUENCE</scope>
    <source>
        <strain evidence="5">MPI-CAGE-CH-0230</strain>
    </source>
</reference>
<dbReference type="SUPFAM" id="SSF54106">
    <property type="entry name" value="LysM domain"/>
    <property type="match status" value="2"/>
</dbReference>
<dbReference type="PANTHER" id="PTHR34997">
    <property type="entry name" value="AM15"/>
    <property type="match status" value="1"/>
</dbReference>
<dbReference type="AlphaFoldDB" id="A0A9P8XQ47"/>
<comment type="similarity">
    <text evidence="3">Belongs to the secreted LysM effector family.</text>
</comment>
<sequence length="431" mass="48426">MGLSEACTNVLNTELQQCDLRLFARTDLKMTTSIGILSREDLDLICKPECREELAALRAKIFATCTSPQDVVRHAGMEFPPSLFVEKFAYTYDINCYKHESSELFCDELRTQWGQGQVKFDKCHGCYLGPLAAMISSPLGVYPDRIDHFNEVRAACKNTEFEPEIATRYGQPDGAQMRLASADEVEDTRSCARWYTMQEGDTCASVSMSQRTSTVNMIQKNALDINCGDFLQPGRKLCLDEPVDVHRIVPGDTCSSIAQKYSITERQFRSLNEMIDETCSNIARWEGYIAAVGPKSLFAGNSESGRFPEFSEKPARFSKAITPRKPLAPGSSAKCTMFVNGRALTDPDLVAFFGADDDVFMTSRNIKSFNRCRHVTDYNDIYIGEFTKMNPSLDPRDCYLDGQYSYCLAEEGGPKPTLPEGWNMQWGLRWG</sequence>
<keyword evidence="2" id="KW-0843">Virulence</keyword>